<proteinExistence type="inferred from homology"/>
<dbReference type="Pfam" id="PF05773">
    <property type="entry name" value="RWD"/>
    <property type="match status" value="1"/>
</dbReference>
<evidence type="ECO:0000256" key="15">
    <source>
        <dbReference type="ARBA" id="ARBA00023015"/>
    </source>
</evidence>
<evidence type="ECO:0000259" key="23">
    <source>
        <dbReference type="PROSITE" id="PS50089"/>
    </source>
</evidence>
<keyword evidence="17" id="KW-0539">Nucleus</keyword>
<dbReference type="InterPro" id="IPR047548">
    <property type="entry name" value="Rcat_RBR_RNF14"/>
</dbReference>
<dbReference type="SUPFAM" id="SSF57850">
    <property type="entry name" value="RING/U-box"/>
    <property type="match status" value="3"/>
</dbReference>
<evidence type="ECO:0000256" key="2">
    <source>
        <dbReference type="ARBA" id="ARBA00004123"/>
    </source>
</evidence>
<dbReference type="InterPro" id="IPR006575">
    <property type="entry name" value="RWD_dom"/>
</dbReference>
<dbReference type="HOGENOM" id="CLU_021364_2_0_1"/>
<sequence>MSSEDREAQEDELLALASIYDGDEFRKAESVQGGETRIHLDLPQNFKIFVSGNSNECLQNSGFEYTICFLPPLVLNFELPPDYPSSSPPSFTLSGKWLSPTQLSALCKHLDNLWEEHRGSVVLFAWMQFLKEETLAYLNIVSPFELTMGSQKKVQRRMAQASSNTELDFGGATGSDIDQEEVVDERAVQDVESLSSLIQEILDFDQAQQIKCFNSKLFLCNICFCEKLGSECMYFLECRHVYCKACLKDYFEIQIRDGQVQCLNCPEPKCPSVATPGQVKELVEAELFARYDRLLLQSTLDLMADVVYCPRPSCQLPVMQEPGCTMGICSSCNFAFCTLCRLTYHGVSPCKVTAEKLMDLRNEYLQADEANKRFLEQRYGKRVIQKALEEMESKEWLEKNSKSCPCCGTPIEKLDGCNKMTCTGCMQYFCWICMGSLSRANPYKHFTDPASPCFNRHFIFVNYFGYFPLWCSKKRSTVAVTDFLLSCYEEVASSSHTNTVRGCCWKADTVHMWFTPSSMALYRANAL</sequence>
<dbReference type="Gene3D" id="2.20.25.20">
    <property type="match status" value="1"/>
</dbReference>
<dbReference type="InterPro" id="IPR031128">
    <property type="entry name" value="RNF14_RING-HC_Zfn"/>
</dbReference>
<dbReference type="GO" id="GO:0050681">
    <property type="term" value="F:nuclear androgen receptor binding"/>
    <property type="evidence" value="ECO:0007669"/>
    <property type="project" value="Ensembl"/>
</dbReference>
<evidence type="ECO:0000256" key="7">
    <source>
        <dbReference type="ARBA" id="ARBA00022553"/>
    </source>
</evidence>
<feature type="domain" description="RING-type" evidence="23">
    <location>
        <begin position="220"/>
        <end position="265"/>
    </location>
</feature>
<keyword evidence="16" id="KW-0804">Transcription</keyword>
<dbReference type="FunFam" id="1.20.120.1750:FF:000011">
    <property type="entry name" value="RBR-type E3 ubiquitin transferase"/>
    <property type="match status" value="1"/>
</dbReference>
<evidence type="ECO:0000256" key="11">
    <source>
        <dbReference type="ARBA" id="ARBA00022771"/>
    </source>
</evidence>
<evidence type="ECO:0000256" key="8">
    <source>
        <dbReference type="ARBA" id="ARBA00022679"/>
    </source>
</evidence>
<evidence type="ECO:0000256" key="10">
    <source>
        <dbReference type="ARBA" id="ARBA00022737"/>
    </source>
</evidence>
<dbReference type="PROSITE" id="PS50089">
    <property type="entry name" value="ZF_RING_2"/>
    <property type="match status" value="1"/>
</dbReference>
<evidence type="ECO:0000256" key="16">
    <source>
        <dbReference type="ARBA" id="ARBA00023163"/>
    </source>
</evidence>
<dbReference type="PROSITE" id="PS50908">
    <property type="entry name" value="RWD"/>
    <property type="match status" value="1"/>
</dbReference>
<dbReference type="CDD" id="cd20341">
    <property type="entry name" value="BRcat_RBR_RNF14"/>
    <property type="match status" value="1"/>
</dbReference>
<dbReference type="GO" id="GO:0045893">
    <property type="term" value="P:positive regulation of DNA-templated transcription"/>
    <property type="evidence" value="ECO:0007669"/>
    <property type="project" value="Ensembl"/>
</dbReference>
<dbReference type="GO" id="GO:0061630">
    <property type="term" value="F:ubiquitin protein ligase activity"/>
    <property type="evidence" value="ECO:0007669"/>
    <property type="project" value="UniProtKB-EC"/>
</dbReference>
<evidence type="ECO:0000313" key="26">
    <source>
        <dbReference type="Ensembl" id="ENSBTAP00000063023.2"/>
    </source>
</evidence>
<dbReference type="Gene3D" id="3.30.40.10">
    <property type="entry name" value="Zinc/RING finger domain, C3HC4 (zinc finger)"/>
    <property type="match status" value="1"/>
</dbReference>
<evidence type="ECO:0000256" key="17">
    <source>
        <dbReference type="ARBA" id="ARBA00023242"/>
    </source>
</evidence>
<evidence type="ECO:0000256" key="3">
    <source>
        <dbReference type="ARBA" id="ARBA00004496"/>
    </source>
</evidence>
<evidence type="ECO:0000256" key="21">
    <source>
        <dbReference type="ARBA" id="ARBA00075528"/>
    </source>
</evidence>
<dbReference type="PROSITE" id="PS00518">
    <property type="entry name" value="ZF_RING_1"/>
    <property type="match status" value="1"/>
</dbReference>
<dbReference type="Pfam" id="PF01485">
    <property type="entry name" value="IBR"/>
    <property type="match status" value="1"/>
</dbReference>
<evidence type="ECO:0000259" key="24">
    <source>
        <dbReference type="PROSITE" id="PS50908"/>
    </source>
</evidence>
<dbReference type="GO" id="GO:0022626">
    <property type="term" value="C:cytosolic ribosome"/>
    <property type="evidence" value="ECO:0007669"/>
    <property type="project" value="Ensembl"/>
</dbReference>
<dbReference type="GO" id="GO:0160127">
    <property type="term" value="P:protein-RNA covalent cross-linking repair"/>
    <property type="evidence" value="ECO:0007669"/>
    <property type="project" value="Ensembl"/>
</dbReference>
<reference evidence="26" key="1">
    <citation type="submission" date="2018-03" db="EMBL/GenBank/DDBJ databases">
        <title>ARS-UCD1.2.</title>
        <authorList>
            <person name="Rosen B.D."/>
            <person name="Bickhart D.M."/>
            <person name="Koren S."/>
            <person name="Schnabel R.D."/>
            <person name="Hall R."/>
            <person name="Zimin A."/>
            <person name="Dreischer C."/>
            <person name="Schultheiss S."/>
            <person name="Schroeder S.G."/>
            <person name="Elsik C.G."/>
            <person name="Couldrey C."/>
            <person name="Liu G.E."/>
            <person name="Van Tassell C.P."/>
            <person name="Phillippy A.M."/>
            <person name="Smith T.P.L."/>
            <person name="Medrano J.F."/>
        </authorList>
    </citation>
    <scope>NUCLEOTIDE SEQUENCE [LARGE SCALE GENOMIC DNA]</scope>
    <source>
        <strain evidence="26">Hereford</strain>
    </source>
</reference>
<dbReference type="CDD" id="cd23820">
    <property type="entry name" value="RWD_RNF14"/>
    <property type="match status" value="1"/>
</dbReference>
<dbReference type="PROSITE" id="PS51873">
    <property type="entry name" value="TRIAD"/>
    <property type="match status" value="1"/>
</dbReference>
<dbReference type="SMART" id="SM00647">
    <property type="entry name" value="IBR"/>
    <property type="match status" value="2"/>
</dbReference>
<dbReference type="EC" id="2.3.2.31" evidence="5"/>
<dbReference type="Pfam" id="PF26200">
    <property type="entry name" value="Rcat_RNF216"/>
    <property type="match status" value="1"/>
</dbReference>
<dbReference type="GO" id="GO:0060765">
    <property type="term" value="P:regulation of androgen receptor signaling pathway"/>
    <property type="evidence" value="ECO:0007669"/>
    <property type="project" value="Ensembl"/>
</dbReference>
<keyword evidence="11 22" id="KW-0863">Zinc-finger</keyword>
<dbReference type="PANTHER" id="PTHR11685">
    <property type="entry name" value="RBR FAMILY RING FINGER AND IBR DOMAIN-CONTAINING"/>
    <property type="match status" value="1"/>
</dbReference>
<protein>
    <recommendedName>
        <fullName evidence="20">E3 ubiquitin-protein ligase RNF14</fullName>
        <ecNumber evidence="5">2.3.2.31</ecNumber>
    </recommendedName>
    <alternativeName>
        <fullName evidence="21">RING finger protein 14</fullName>
    </alternativeName>
</protein>
<dbReference type="Ensembl" id="ENSBTAT00000068755.3">
    <property type="protein sequence ID" value="ENSBTAP00000063023.2"/>
    <property type="gene ID" value="ENSBTAG00000005249.7"/>
</dbReference>
<comment type="pathway">
    <text evidence="4">Protein modification; protein ubiquitination.</text>
</comment>
<dbReference type="STRING" id="9913.ENSBTAP00000006908"/>
<comment type="catalytic activity">
    <reaction evidence="1">
        <text>[E2 ubiquitin-conjugating enzyme]-S-ubiquitinyl-L-cysteine + [acceptor protein]-L-lysine = [E2 ubiquitin-conjugating enzyme]-L-cysteine + [acceptor protein]-N(6)-ubiquitinyl-L-lysine.</text>
        <dbReference type="EC" id="2.3.2.31"/>
    </reaction>
</comment>
<evidence type="ECO:0000313" key="27">
    <source>
        <dbReference type="Proteomes" id="UP000009136"/>
    </source>
</evidence>
<keyword evidence="8" id="KW-0808">Transferase</keyword>
<dbReference type="InterPro" id="IPR016135">
    <property type="entry name" value="UBQ-conjugating_enzyme/RWD"/>
</dbReference>
<keyword evidence="27" id="KW-1185">Reference proteome</keyword>
<evidence type="ECO:0000256" key="4">
    <source>
        <dbReference type="ARBA" id="ARBA00004906"/>
    </source>
</evidence>
<keyword evidence="14" id="KW-0832">Ubl conjugation</keyword>
<dbReference type="CDD" id="cd20354">
    <property type="entry name" value="Rcat_RBR_RNF14"/>
    <property type="match status" value="1"/>
</dbReference>
<dbReference type="InterPro" id="IPR002867">
    <property type="entry name" value="IBR_dom"/>
</dbReference>
<dbReference type="GO" id="GO:0008270">
    <property type="term" value="F:zinc ion binding"/>
    <property type="evidence" value="ECO:0007669"/>
    <property type="project" value="UniProtKB-KW"/>
</dbReference>
<dbReference type="Gene3D" id="1.20.120.1750">
    <property type="match status" value="1"/>
</dbReference>
<dbReference type="FunFam" id="3.30.40.10:FF:000186">
    <property type="entry name" value="RBR-type E3 ubiquitin transferase"/>
    <property type="match status" value="1"/>
</dbReference>
<keyword evidence="6" id="KW-0963">Cytoplasm</keyword>
<evidence type="ECO:0000256" key="1">
    <source>
        <dbReference type="ARBA" id="ARBA00001798"/>
    </source>
</evidence>
<dbReference type="SMART" id="SM00591">
    <property type="entry name" value="RWD"/>
    <property type="match status" value="1"/>
</dbReference>
<dbReference type="InterPro" id="IPR044066">
    <property type="entry name" value="TRIAD_supradom"/>
</dbReference>
<dbReference type="InterPro" id="IPR013083">
    <property type="entry name" value="Znf_RING/FYVE/PHD"/>
</dbReference>
<evidence type="ECO:0000256" key="9">
    <source>
        <dbReference type="ARBA" id="ARBA00022723"/>
    </source>
</evidence>
<keyword evidence="12" id="KW-0833">Ubl conjugation pathway</keyword>
<dbReference type="GO" id="GO:0006415">
    <property type="term" value="P:translational termination"/>
    <property type="evidence" value="ECO:0007669"/>
    <property type="project" value="Ensembl"/>
</dbReference>
<comment type="subunit">
    <text evidence="19">Interacts with GCN1; interaction takes place in response to ribosome collisions and is required for ubiquitination of EEF1A1/eEF1A. Interacts with the ubiquitin-conjugating enzymes UBE2E1 and UBE2E2. Interacts with AR/androgen receptor. Interacts with TCF7/TCF1, TCF7L1/TCF3 and TCF7L2/TCF4; promoting Wnt signaling.</text>
</comment>
<dbReference type="GeneTree" id="ENSGT00940000154507"/>
<dbReference type="GO" id="GO:0006511">
    <property type="term" value="P:ubiquitin-dependent protein catabolic process"/>
    <property type="evidence" value="ECO:0007669"/>
    <property type="project" value="Ensembl"/>
</dbReference>
<evidence type="ECO:0000256" key="20">
    <source>
        <dbReference type="ARBA" id="ARBA00067098"/>
    </source>
</evidence>
<dbReference type="FunFam" id="2.20.25.20:FF:000007">
    <property type="entry name" value="RBR-type E3 ubiquitin transferase"/>
    <property type="match status" value="1"/>
</dbReference>
<dbReference type="GO" id="GO:0060828">
    <property type="term" value="P:regulation of canonical Wnt signaling pathway"/>
    <property type="evidence" value="ECO:0007669"/>
    <property type="project" value="Ensembl"/>
</dbReference>
<evidence type="ECO:0000259" key="25">
    <source>
        <dbReference type="PROSITE" id="PS51873"/>
    </source>
</evidence>
<evidence type="ECO:0000256" key="19">
    <source>
        <dbReference type="ARBA" id="ARBA00062346"/>
    </source>
</evidence>
<keyword evidence="13" id="KW-0862">Zinc</keyword>
<dbReference type="InterPro" id="IPR017907">
    <property type="entry name" value="Znf_RING_CS"/>
</dbReference>
<evidence type="ECO:0000256" key="22">
    <source>
        <dbReference type="PROSITE-ProRule" id="PRU00175"/>
    </source>
</evidence>
<organism evidence="26 27">
    <name type="scientific">Bos taurus</name>
    <name type="common">Bovine</name>
    <dbReference type="NCBI Taxonomy" id="9913"/>
    <lineage>
        <taxon>Eukaryota</taxon>
        <taxon>Metazoa</taxon>
        <taxon>Chordata</taxon>
        <taxon>Craniata</taxon>
        <taxon>Vertebrata</taxon>
        <taxon>Euteleostomi</taxon>
        <taxon>Mammalia</taxon>
        <taxon>Eutheria</taxon>
        <taxon>Laurasiatheria</taxon>
        <taxon>Artiodactyla</taxon>
        <taxon>Ruminantia</taxon>
        <taxon>Pecora</taxon>
        <taxon>Bovidae</taxon>
        <taxon>Bovinae</taxon>
        <taxon>Bos</taxon>
    </lineage>
</organism>
<reference evidence="26" key="3">
    <citation type="submission" date="2025-09" db="UniProtKB">
        <authorList>
            <consortium name="Ensembl"/>
        </authorList>
    </citation>
    <scope>IDENTIFICATION</scope>
    <source>
        <strain evidence="26">Hereford</strain>
    </source>
</reference>
<keyword evidence="15" id="KW-0805">Transcription regulation</keyword>
<feature type="domain" description="RING-type" evidence="25">
    <location>
        <begin position="216"/>
        <end position="457"/>
    </location>
</feature>
<accession>A0A3Q1LRV8</accession>
<keyword evidence="10" id="KW-0677">Repeat</keyword>
<dbReference type="Gene3D" id="3.10.110.10">
    <property type="entry name" value="Ubiquitin Conjugating Enzyme"/>
    <property type="match status" value="1"/>
</dbReference>
<comment type="subcellular location">
    <subcellularLocation>
        <location evidence="3">Cytoplasm</location>
    </subcellularLocation>
    <subcellularLocation>
        <location evidence="2">Nucleus</location>
    </subcellularLocation>
</comment>
<dbReference type="InterPro" id="IPR031127">
    <property type="entry name" value="E3_UB_ligase_RBR"/>
</dbReference>
<dbReference type="AlphaFoldDB" id="A0A3Q1LRV8"/>
<dbReference type="GO" id="GO:0005654">
    <property type="term" value="C:nucleoplasm"/>
    <property type="evidence" value="ECO:0007669"/>
    <property type="project" value="Ensembl"/>
</dbReference>
<evidence type="ECO:0000256" key="14">
    <source>
        <dbReference type="ARBA" id="ARBA00022843"/>
    </source>
</evidence>
<dbReference type="SUPFAM" id="SSF54495">
    <property type="entry name" value="UBC-like"/>
    <property type="match status" value="1"/>
</dbReference>
<feature type="domain" description="RWD" evidence="24">
    <location>
        <begin position="11"/>
        <end position="137"/>
    </location>
</feature>
<evidence type="ECO:0000256" key="18">
    <source>
        <dbReference type="ARBA" id="ARBA00044508"/>
    </source>
</evidence>
<evidence type="ECO:0000256" key="5">
    <source>
        <dbReference type="ARBA" id="ARBA00012251"/>
    </source>
</evidence>
<gene>
    <name evidence="26" type="primary">RNF14</name>
</gene>
<dbReference type="Proteomes" id="UP000009136">
    <property type="component" value="Chromosome 7"/>
</dbReference>
<reference evidence="26" key="2">
    <citation type="submission" date="2025-08" db="UniProtKB">
        <authorList>
            <consortium name="Ensembl"/>
        </authorList>
    </citation>
    <scope>IDENTIFICATION</scope>
    <source>
        <strain evidence="26">Hereford</strain>
    </source>
</reference>
<evidence type="ECO:0000256" key="12">
    <source>
        <dbReference type="ARBA" id="ARBA00022786"/>
    </source>
</evidence>
<comment type="similarity">
    <text evidence="18">Belongs to the RBR family. RNF14 subfamily.</text>
</comment>
<name>A0A3Q1LRV8_BOVIN</name>
<dbReference type="CDD" id="cd16628">
    <property type="entry name" value="RING-HC_RBR_RNF14"/>
    <property type="match status" value="1"/>
</dbReference>
<dbReference type="GO" id="GO:0085020">
    <property type="term" value="P:protein K6-linked ubiquitination"/>
    <property type="evidence" value="ECO:0007669"/>
    <property type="project" value="Ensembl"/>
</dbReference>
<dbReference type="InterPro" id="IPR001841">
    <property type="entry name" value="Znf_RING"/>
</dbReference>
<evidence type="ECO:0000256" key="13">
    <source>
        <dbReference type="ARBA" id="ARBA00022833"/>
    </source>
</evidence>
<dbReference type="FunFam" id="3.10.110.10:FF:000049">
    <property type="entry name" value="RBR-type E3 ubiquitin transferase"/>
    <property type="match status" value="1"/>
</dbReference>
<evidence type="ECO:0000256" key="6">
    <source>
        <dbReference type="ARBA" id="ARBA00022490"/>
    </source>
</evidence>
<keyword evidence="9" id="KW-0479">Metal-binding</keyword>
<keyword evidence="7" id="KW-0597">Phosphoprotein</keyword>